<name>A0A9N8VT64_9GLOM</name>
<dbReference type="OrthoDB" id="2328224at2759"/>
<evidence type="ECO:0000313" key="2">
    <source>
        <dbReference type="Proteomes" id="UP000789706"/>
    </source>
</evidence>
<dbReference type="Proteomes" id="UP000789706">
    <property type="component" value="Unassembled WGS sequence"/>
</dbReference>
<dbReference type="AlphaFoldDB" id="A0A9N8VT64"/>
<protein>
    <submittedName>
        <fullName evidence="1">4307_t:CDS:1</fullName>
    </submittedName>
</protein>
<accession>A0A9N8VT64</accession>
<organism evidence="1 2">
    <name type="scientific">Diversispora eburnea</name>
    <dbReference type="NCBI Taxonomy" id="1213867"/>
    <lineage>
        <taxon>Eukaryota</taxon>
        <taxon>Fungi</taxon>
        <taxon>Fungi incertae sedis</taxon>
        <taxon>Mucoromycota</taxon>
        <taxon>Glomeromycotina</taxon>
        <taxon>Glomeromycetes</taxon>
        <taxon>Diversisporales</taxon>
        <taxon>Diversisporaceae</taxon>
        <taxon>Diversispora</taxon>
    </lineage>
</organism>
<gene>
    <name evidence="1" type="ORF">DEBURN_LOCUS2706</name>
</gene>
<sequence>MVISSPGYLGDIKKISQEYPDCIGPNFKWPNSMNDLDRETAFFYIADDSALEFDDETGFNMIFFFDNIDKDTFNEDSKELVNLEDKMPGYQ</sequence>
<reference evidence="1" key="1">
    <citation type="submission" date="2021-06" db="EMBL/GenBank/DDBJ databases">
        <authorList>
            <person name="Kallberg Y."/>
            <person name="Tangrot J."/>
            <person name="Rosling A."/>
        </authorList>
    </citation>
    <scope>NUCLEOTIDE SEQUENCE</scope>
    <source>
        <strain evidence="1">AZ414A</strain>
    </source>
</reference>
<proteinExistence type="predicted"/>
<comment type="caution">
    <text evidence="1">The sequence shown here is derived from an EMBL/GenBank/DDBJ whole genome shotgun (WGS) entry which is preliminary data.</text>
</comment>
<evidence type="ECO:0000313" key="1">
    <source>
        <dbReference type="EMBL" id="CAG8461546.1"/>
    </source>
</evidence>
<keyword evidence="2" id="KW-1185">Reference proteome</keyword>
<dbReference type="EMBL" id="CAJVPK010000153">
    <property type="protein sequence ID" value="CAG8461546.1"/>
    <property type="molecule type" value="Genomic_DNA"/>
</dbReference>